<feature type="compositionally biased region" description="Basic and acidic residues" evidence="1">
    <location>
        <begin position="1"/>
        <end position="12"/>
    </location>
</feature>
<sequence length="98" mass="10836">MEPECRVADRRAARLGPRSGPETYCGLRGAERRRRLGAPDRWTTWGNHGLPGHPGEPPATECGRWARTGEWPQAQKSLWRRGECPVRGDGQTPAAAHA</sequence>
<dbReference type="Proteomes" id="UP001066276">
    <property type="component" value="Chromosome 3_1"/>
</dbReference>
<reference evidence="2" key="1">
    <citation type="journal article" date="2022" name="bioRxiv">
        <title>Sequencing and chromosome-scale assembly of the giantPleurodeles waltlgenome.</title>
        <authorList>
            <person name="Brown T."/>
            <person name="Elewa A."/>
            <person name="Iarovenko S."/>
            <person name="Subramanian E."/>
            <person name="Araus A.J."/>
            <person name="Petzold A."/>
            <person name="Susuki M."/>
            <person name="Suzuki K.-i.T."/>
            <person name="Hayashi T."/>
            <person name="Toyoda A."/>
            <person name="Oliveira C."/>
            <person name="Osipova E."/>
            <person name="Leigh N.D."/>
            <person name="Simon A."/>
            <person name="Yun M.H."/>
        </authorList>
    </citation>
    <scope>NUCLEOTIDE SEQUENCE</scope>
    <source>
        <strain evidence="2">20211129_DDA</strain>
        <tissue evidence="2">Liver</tissue>
    </source>
</reference>
<organism evidence="2 3">
    <name type="scientific">Pleurodeles waltl</name>
    <name type="common">Iberian ribbed newt</name>
    <dbReference type="NCBI Taxonomy" id="8319"/>
    <lineage>
        <taxon>Eukaryota</taxon>
        <taxon>Metazoa</taxon>
        <taxon>Chordata</taxon>
        <taxon>Craniata</taxon>
        <taxon>Vertebrata</taxon>
        <taxon>Euteleostomi</taxon>
        <taxon>Amphibia</taxon>
        <taxon>Batrachia</taxon>
        <taxon>Caudata</taxon>
        <taxon>Salamandroidea</taxon>
        <taxon>Salamandridae</taxon>
        <taxon>Pleurodelinae</taxon>
        <taxon>Pleurodeles</taxon>
    </lineage>
</organism>
<feature type="region of interest" description="Disordered" evidence="1">
    <location>
        <begin position="1"/>
        <end position="57"/>
    </location>
</feature>
<evidence type="ECO:0000313" key="2">
    <source>
        <dbReference type="EMBL" id="KAJ1184026.1"/>
    </source>
</evidence>
<protein>
    <submittedName>
        <fullName evidence="2">Uncharacterized protein</fullName>
    </submittedName>
</protein>
<feature type="region of interest" description="Disordered" evidence="1">
    <location>
        <begin position="74"/>
        <end position="98"/>
    </location>
</feature>
<keyword evidence="3" id="KW-1185">Reference proteome</keyword>
<comment type="caution">
    <text evidence="2">The sequence shown here is derived from an EMBL/GenBank/DDBJ whole genome shotgun (WGS) entry which is preliminary data.</text>
</comment>
<proteinExistence type="predicted"/>
<gene>
    <name evidence="2" type="ORF">NDU88_000836</name>
</gene>
<evidence type="ECO:0000313" key="3">
    <source>
        <dbReference type="Proteomes" id="UP001066276"/>
    </source>
</evidence>
<accession>A0AAV7U648</accession>
<dbReference type="AlphaFoldDB" id="A0AAV7U648"/>
<evidence type="ECO:0000256" key="1">
    <source>
        <dbReference type="SAM" id="MobiDB-lite"/>
    </source>
</evidence>
<name>A0AAV7U648_PLEWA</name>
<dbReference type="EMBL" id="JANPWB010000005">
    <property type="protein sequence ID" value="KAJ1184026.1"/>
    <property type="molecule type" value="Genomic_DNA"/>
</dbReference>